<dbReference type="InterPro" id="IPR014710">
    <property type="entry name" value="RmlC-like_jellyroll"/>
</dbReference>
<organism evidence="2 3">
    <name type="scientific">Pseudomonas syringae pv. ribicola</name>
    <dbReference type="NCBI Taxonomy" id="55398"/>
    <lineage>
        <taxon>Bacteria</taxon>
        <taxon>Pseudomonadati</taxon>
        <taxon>Pseudomonadota</taxon>
        <taxon>Gammaproteobacteria</taxon>
        <taxon>Pseudomonadales</taxon>
        <taxon>Pseudomonadaceae</taxon>
        <taxon>Pseudomonas</taxon>
    </lineage>
</organism>
<dbReference type="GO" id="GO:0008880">
    <property type="term" value="F:glucuronate isomerase activity"/>
    <property type="evidence" value="ECO:0007669"/>
    <property type="project" value="InterPro"/>
</dbReference>
<reference evidence="2 3" key="1">
    <citation type="submission" date="2015-09" db="EMBL/GenBank/DDBJ databases">
        <title>Genome announcement of multiple Pseudomonas syringae strains.</title>
        <authorList>
            <person name="Thakur S."/>
            <person name="Wang P.W."/>
            <person name="Gong Y."/>
            <person name="Weir B.S."/>
            <person name="Guttman D.S."/>
        </authorList>
    </citation>
    <scope>NUCLEOTIDE SEQUENCE [LARGE SCALE GENOMIC DNA]</scope>
    <source>
        <strain evidence="2 3">ICMP3882</strain>
    </source>
</reference>
<dbReference type="InterPro" id="IPR024203">
    <property type="entry name" value="Deoxy-glucuronate_isom_IolB"/>
</dbReference>
<dbReference type="SUPFAM" id="SSF51182">
    <property type="entry name" value="RmlC-like cupins"/>
    <property type="match status" value="1"/>
</dbReference>
<evidence type="ECO:0000313" key="3">
    <source>
        <dbReference type="Proteomes" id="UP000050554"/>
    </source>
</evidence>
<dbReference type="Pfam" id="PF04962">
    <property type="entry name" value="KduI"/>
    <property type="match status" value="1"/>
</dbReference>
<dbReference type="Proteomes" id="UP000050554">
    <property type="component" value="Unassembled WGS sequence"/>
</dbReference>
<sequence>MQPSRPATSMPKKAMTRCANCWPMLDKEDWTMNLLIKSETQGRDIVALPEGALEYVGFSAYRLEAGDRLPLNAGDHELCVVLLTGHASVSGEAPGQGAFSWENIGDRHSVFEEKSPFAVYLPPDSQAQFTALGPAHLAVCKAPGDRTKRAPARLITPDSMKRSVRGKNANTRYVCDILPDTEVAHSLLVVEVRTPSGHSSSYPPHKHDLDNLPHESFLEETYYHQVNPPQGFVFQRVYTDDRSIDQAMAVENSDLVVVPKGYHPVTVPYGYESYYLNVMAGPTRAWQFHNDPQHSWLLEL</sequence>
<dbReference type="NCBIfam" id="TIGR04378">
    <property type="entry name" value="myo_inos_iolB"/>
    <property type="match status" value="1"/>
</dbReference>
<gene>
    <name evidence="2" type="ORF">ALO47_05237</name>
</gene>
<comment type="caution">
    <text evidence="2">The sequence shown here is derived from an EMBL/GenBank/DDBJ whole genome shotgun (WGS) entry which is preliminary data.</text>
</comment>
<dbReference type="PANTHER" id="PTHR39193">
    <property type="entry name" value="5-DEOXY-GLUCURONATE ISOMERASE"/>
    <property type="match status" value="1"/>
</dbReference>
<dbReference type="AlphaFoldDB" id="A0A0N8SN45"/>
<evidence type="ECO:0000256" key="1">
    <source>
        <dbReference type="ARBA" id="ARBA00023235"/>
    </source>
</evidence>
<dbReference type="InterPro" id="IPR011051">
    <property type="entry name" value="RmlC_Cupin_sf"/>
</dbReference>
<dbReference type="PIRSF" id="PIRSF036628">
    <property type="entry name" value="IolB"/>
    <property type="match status" value="1"/>
</dbReference>
<name>A0A0N8SN45_PSESI</name>
<dbReference type="InterPro" id="IPR021120">
    <property type="entry name" value="KduI/IolB_isomerase"/>
</dbReference>
<dbReference type="EMBL" id="LJRF01000209">
    <property type="protein sequence ID" value="KPY42568.1"/>
    <property type="molecule type" value="Genomic_DNA"/>
</dbReference>
<accession>A0A0N8SN45</accession>
<protein>
    <submittedName>
        <fullName evidence="2">Myo-inositol catabolism IolB</fullName>
    </submittedName>
</protein>
<dbReference type="PANTHER" id="PTHR39193:SF1">
    <property type="entry name" value="5-DEOXY-GLUCURONATE ISOMERASE"/>
    <property type="match status" value="1"/>
</dbReference>
<dbReference type="Gene3D" id="2.60.120.10">
    <property type="entry name" value="Jelly Rolls"/>
    <property type="match status" value="2"/>
</dbReference>
<dbReference type="PATRIC" id="fig|55398.3.peg.5191"/>
<proteinExistence type="predicted"/>
<dbReference type="GO" id="GO:0019310">
    <property type="term" value="P:inositol catabolic process"/>
    <property type="evidence" value="ECO:0007669"/>
    <property type="project" value="InterPro"/>
</dbReference>
<keyword evidence="1" id="KW-0413">Isomerase</keyword>
<evidence type="ECO:0000313" key="2">
    <source>
        <dbReference type="EMBL" id="KPY42568.1"/>
    </source>
</evidence>